<feature type="domain" description="Timeless N-terminal" evidence="6">
    <location>
        <begin position="71"/>
        <end position="339"/>
    </location>
</feature>
<reference evidence="7" key="1">
    <citation type="submission" date="2020-04" db="EMBL/GenBank/DDBJ databases">
        <title>Analysis of mating type loci in Filobasidium floriforme.</title>
        <authorList>
            <person name="Nowrousian M."/>
        </authorList>
    </citation>
    <scope>NUCLEOTIDE SEQUENCE</scope>
    <source>
        <strain evidence="7">CBS 6242</strain>
    </source>
</reference>
<evidence type="ECO:0000259" key="6">
    <source>
        <dbReference type="Pfam" id="PF04821"/>
    </source>
</evidence>
<organism evidence="7 8">
    <name type="scientific">Filobasidium floriforme</name>
    <dbReference type="NCBI Taxonomy" id="5210"/>
    <lineage>
        <taxon>Eukaryota</taxon>
        <taxon>Fungi</taxon>
        <taxon>Dikarya</taxon>
        <taxon>Basidiomycota</taxon>
        <taxon>Agaricomycotina</taxon>
        <taxon>Tremellomycetes</taxon>
        <taxon>Filobasidiales</taxon>
        <taxon>Filobasidiaceae</taxon>
        <taxon>Filobasidium</taxon>
    </lineage>
</organism>
<feature type="compositionally biased region" description="Basic and acidic residues" evidence="5">
    <location>
        <begin position="1143"/>
        <end position="1156"/>
    </location>
</feature>
<keyword evidence="4" id="KW-0131">Cell cycle</keyword>
<keyword evidence="8" id="KW-1185">Reference proteome</keyword>
<feature type="region of interest" description="Disordered" evidence="5">
    <location>
        <begin position="987"/>
        <end position="1039"/>
    </location>
</feature>
<dbReference type="InterPro" id="IPR006906">
    <property type="entry name" value="Timeless_N"/>
</dbReference>
<dbReference type="GO" id="GO:0043111">
    <property type="term" value="P:replication fork arrest"/>
    <property type="evidence" value="ECO:0007669"/>
    <property type="project" value="TreeGrafter"/>
</dbReference>
<dbReference type="PANTHER" id="PTHR22940:SF4">
    <property type="entry name" value="PROTEIN TIMELESS HOMOLOG"/>
    <property type="match status" value="1"/>
</dbReference>
<feature type="compositionally biased region" description="Basic residues" evidence="5">
    <location>
        <begin position="992"/>
        <end position="1005"/>
    </location>
</feature>
<dbReference type="Proteomes" id="UP000812966">
    <property type="component" value="Unassembled WGS sequence"/>
</dbReference>
<feature type="compositionally biased region" description="Polar residues" evidence="5">
    <location>
        <begin position="1079"/>
        <end position="1107"/>
    </location>
</feature>
<dbReference type="GO" id="GO:0003677">
    <property type="term" value="F:DNA binding"/>
    <property type="evidence" value="ECO:0007669"/>
    <property type="project" value="TreeGrafter"/>
</dbReference>
<accession>A0A8K0JW60</accession>
<protein>
    <recommendedName>
        <fullName evidence="6">Timeless N-terminal domain-containing protein</fullName>
    </recommendedName>
</protein>
<feature type="region of interest" description="Disordered" evidence="5">
    <location>
        <begin position="1058"/>
        <end position="1188"/>
    </location>
</feature>
<dbReference type="GO" id="GO:0031298">
    <property type="term" value="C:replication fork protection complex"/>
    <property type="evidence" value="ECO:0007669"/>
    <property type="project" value="TreeGrafter"/>
</dbReference>
<comment type="subcellular location">
    <subcellularLocation>
        <location evidence="1">Nucleus</location>
    </subcellularLocation>
</comment>
<evidence type="ECO:0000313" key="8">
    <source>
        <dbReference type="Proteomes" id="UP000812966"/>
    </source>
</evidence>
<evidence type="ECO:0000256" key="4">
    <source>
        <dbReference type="ARBA" id="ARBA00023306"/>
    </source>
</evidence>
<proteinExistence type="predicted"/>
<name>A0A8K0JW60_9TREE</name>
<feature type="region of interest" description="Disordered" evidence="5">
    <location>
        <begin position="1"/>
        <end position="31"/>
    </location>
</feature>
<feature type="region of interest" description="Disordered" evidence="5">
    <location>
        <begin position="456"/>
        <end position="480"/>
    </location>
</feature>
<dbReference type="EMBL" id="JABELV010000006">
    <property type="protein sequence ID" value="KAG7571533.1"/>
    <property type="molecule type" value="Genomic_DNA"/>
</dbReference>
<gene>
    <name evidence="7" type="ORF">FFLO_00549</name>
</gene>
<feature type="compositionally biased region" description="Basic residues" evidence="5">
    <location>
        <begin position="1122"/>
        <end position="1134"/>
    </location>
</feature>
<feature type="compositionally biased region" description="Polar residues" evidence="5">
    <location>
        <begin position="1062"/>
        <end position="1071"/>
    </location>
</feature>
<evidence type="ECO:0000256" key="5">
    <source>
        <dbReference type="SAM" id="MobiDB-lite"/>
    </source>
</evidence>
<feature type="compositionally biased region" description="Acidic residues" evidence="5">
    <location>
        <begin position="21"/>
        <end position="31"/>
    </location>
</feature>
<evidence type="ECO:0000313" key="7">
    <source>
        <dbReference type="EMBL" id="KAG7571533.1"/>
    </source>
</evidence>
<feature type="compositionally biased region" description="Basic and acidic residues" evidence="5">
    <location>
        <begin position="1006"/>
        <end position="1025"/>
    </location>
</feature>
<sequence>MDFASSARALADQYDRQAEGRDEDEGMDQEKDDDDMVDRMELFMPVVQRLVGALGGFEEVQNPETEEIETVYRPGDSALAVMRDLKRLWRKDDTDDERTVFRCFAKAGLCTELVSLLDECTGRGQSGRKMALAAADLLAALTWPIDVQQELKDMLEDAETVVTDYASLRRSQVEYKALIMKSGSTIRNLMVLLLPSLALSNRDRTERDKRIVSLMLYLIRNLLAIRDPIGSGVDSGDTMELGSMQSRLIVQLEEARFLPLLLTLAENAGKGEYEEYNVLVLDSIWLMFRAVEVDDLLRESSQVAAEALAKLLDEEDRSKQQAKRTGNSRHSRFGTTIVMKAGSDRYVLHKQSSISTTAGAVLDGIKRKRAGKVTKQDELTLKAGGVTALNEEALAVMKPFAKQFLFCFDNFFHSILKDIRMGRAKIRDTDNLRVLFLCRFFMEYFLALQQQEQDNKARREKEREAAKRQAEKSRDPFADLGLDDDALMAEFDRQPIDNQDASTDDTELDPKLDFRLLAEVFQDETRGWLGRRLGEAKDLKPRGDLEIQACLDFFTQLLLVIAAMSNDKDEEILELSDTLSAKLLQNAEFIETAYDCLKTYKQQSMAYLDSAINFCYTLIRTLEVYSKDRGQIHIRKKREINQRKKSKQSDVVNMDDEEEQAAALEKATATYTEHARQFRDFERALADERIVSTLIRYLGRYREFNDAKKLKRLVSLMHRIVVSVGADAFFYKVSGFEVFKKVLEDQRSLPAGQATKDLLACINFILRKFFKNLQQNPLLAVEAFWPKPRGQLRKLSGSNSDGDDSNDDLGRAKTLKIPADLEFKPDKEFTWSQKLGIAIRCLLDDRKVHWVMWLIELLRLVCVERQEVILTTDGEPRAYDPDLDDTRPRIGPSEEAKEKLVDHIVRPDTEEQATALVYNPHLKLLCTLVQFEQSIPDEPEEESIPPRRCSEITWTVPKGLLPQEIESSIRIIEGFMREPMDLNGITPAELLRRKRRKRPAKRRRRDSVDVERAPRRRKQADEVQQKKSAQFIDDSDDDPEADAAFFAREAANREANRKNISLGFTKSSRQQPENDQRSLSHLIQDTNQASPRSASGQDDNESIQSDNPGPSPVPQVPGVQRPRPRARQRQKRKRAAESQSLVGRERSHPPEFSRSDEDSEDTDTVQRVRASARKRVVAASSEEDEADL</sequence>
<dbReference type="PANTHER" id="PTHR22940">
    <property type="entry name" value="TIMEOUT/TIMELESS-2"/>
    <property type="match status" value="1"/>
</dbReference>
<dbReference type="InterPro" id="IPR044998">
    <property type="entry name" value="Timeless"/>
</dbReference>
<feature type="compositionally biased region" description="Basic and acidic residues" evidence="5">
    <location>
        <begin position="456"/>
        <end position="477"/>
    </location>
</feature>
<comment type="caution">
    <text evidence="7">The sequence shown here is derived from an EMBL/GenBank/DDBJ whole genome shotgun (WGS) entry which is preliminary data.</text>
</comment>
<keyword evidence="3" id="KW-0539">Nucleus</keyword>
<evidence type="ECO:0000256" key="1">
    <source>
        <dbReference type="ARBA" id="ARBA00004123"/>
    </source>
</evidence>
<dbReference type="GO" id="GO:0006281">
    <property type="term" value="P:DNA repair"/>
    <property type="evidence" value="ECO:0007669"/>
    <property type="project" value="TreeGrafter"/>
</dbReference>
<evidence type="ECO:0000256" key="3">
    <source>
        <dbReference type="ARBA" id="ARBA00023242"/>
    </source>
</evidence>
<dbReference type="GO" id="GO:0000076">
    <property type="term" value="P:DNA replication checkpoint signaling"/>
    <property type="evidence" value="ECO:0007669"/>
    <property type="project" value="TreeGrafter"/>
</dbReference>
<dbReference type="AlphaFoldDB" id="A0A8K0JW60"/>
<evidence type="ECO:0000256" key="2">
    <source>
        <dbReference type="ARBA" id="ARBA00022880"/>
    </source>
</evidence>
<dbReference type="Pfam" id="PF04821">
    <property type="entry name" value="TIMELESS"/>
    <property type="match status" value="1"/>
</dbReference>
<keyword evidence="2" id="KW-0236">DNA replication inhibitor</keyword>